<protein>
    <recommendedName>
        <fullName evidence="3">Zinc finger/thioredoxin putative domain-containing protein</fullName>
    </recommendedName>
</protein>
<comment type="caution">
    <text evidence="4">The sequence shown here is derived from an EMBL/GenBank/DDBJ whole genome shotgun (WGS) entry which is preliminary data.</text>
</comment>
<organism evidence="4 5">
    <name type="scientific">Sphingomonas hengshuiensis</name>
    <dbReference type="NCBI Taxonomy" id="1609977"/>
    <lineage>
        <taxon>Bacteria</taxon>
        <taxon>Pseudomonadati</taxon>
        <taxon>Pseudomonadota</taxon>
        <taxon>Alphaproteobacteria</taxon>
        <taxon>Sphingomonadales</taxon>
        <taxon>Sphingomonadaceae</taxon>
        <taxon>Sphingomonas</taxon>
    </lineage>
</organism>
<name>A0A2W4ZBF4_9SPHN</name>
<proteinExistence type="predicted"/>
<evidence type="ECO:0000313" key="5">
    <source>
        <dbReference type="Proteomes" id="UP000248614"/>
    </source>
</evidence>
<keyword evidence="2" id="KW-0812">Transmembrane</keyword>
<dbReference type="InterPro" id="IPR011723">
    <property type="entry name" value="Znf/thioredoxin_put"/>
</dbReference>
<reference evidence="4 5" key="1">
    <citation type="submission" date="2017-08" db="EMBL/GenBank/DDBJ databases">
        <title>Infants hospitalized years apart are colonized by the same room-sourced microbial strains.</title>
        <authorList>
            <person name="Brooks B."/>
            <person name="Olm M.R."/>
            <person name="Firek B.A."/>
            <person name="Baker R."/>
            <person name="Thomas B.C."/>
            <person name="Morowitz M.J."/>
            <person name="Banfield J.F."/>
        </authorList>
    </citation>
    <scope>NUCLEOTIDE SEQUENCE [LARGE SCALE GENOMIC DNA]</scope>
    <source>
        <strain evidence="4">S2_018_000_R3_110</strain>
    </source>
</reference>
<dbReference type="NCBIfam" id="TIGR02098">
    <property type="entry name" value="MJ0042_CXXC"/>
    <property type="match status" value="1"/>
</dbReference>
<evidence type="ECO:0000313" key="4">
    <source>
        <dbReference type="EMBL" id="PZO77872.1"/>
    </source>
</evidence>
<feature type="region of interest" description="Disordered" evidence="1">
    <location>
        <begin position="53"/>
        <end position="106"/>
    </location>
</feature>
<feature type="domain" description="Zinc finger/thioredoxin putative" evidence="3">
    <location>
        <begin position="1"/>
        <end position="36"/>
    </location>
</feature>
<evidence type="ECO:0000256" key="2">
    <source>
        <dbReference type="SAM" id="Phobius"/>
    </source>
</evidence>
<sequence length="276" mass="29196">MILECTQCHMRYLVADAAIGPAGRTVRCAGCRHSWFQPPAMLDLGTTAAVTPPPEPARVAQPAMADAGAPRARPVPGDASADTPHADTPYAEAPRAAPLRTRTAEPRRYVDPEAERAERGEPINAFAHQAPFVPRRNPARRRTAMAVAAGVAMLAACGGILYTGTPGIAEQLGLSVASGADSALKFAINTPERRLLSSGNELFAVSGRIINETGARQRIPDIRAVLKDSQNREVYSWTIKPQTRAIGPSGSLTFNSAALDVPANAKELELSFASGL</sequence>
<keyword evidence="2" id="KW-0472">Membrane</keyword>
<dbReference type="AlphaFoldDB" id="A0A2W4ZBF4"/>
<evidence type="ECO:0000259" key="3">
    <source>
        <dbReference type="Pfam" id="PF13717"/>
    </source>
</evidence>
<feature type="transmembrane region" description="Helical" evidence="2">
    <location>
        <begin position="144"/>
        <end position="162"/>
    </location>
</feature>
<dbReference type="Proteomes" id="UP000248614">
    <property type="component" value="Unassembled WGS sequence"/>
</dbReference>
<feature type="compositionally biased region" description="Low complexity" evidence="1">
    <location>
        <begin position="91"/>
        <end position="101"/>
    </location>
</feature>
<dbReference type="EMBL" id="QFNF01000016">
    <property type="protein sequence ID" value="PZO77872.1"/>
    <property type="molecule type" value="Genomic_DNA"/>
</dbReference>
<evidence type="ECO:0000256" key="1">
    <source>
        <dbReference type="SAM" id="MobiDB-lite"/>
    </source>
</evidence>
<accession>A0A2W4ZBF4</accession>
<dbReference type="Pfam" id="PF13717">
    <property type="entry name" value="Zn_ribbon_4"/>
    <property type="match status" value="1"/>
</dbReference>
<keyword evidence="2" id="KW-1133">Transmembrane helix</keyword>
<gene>
    <name evidence="4" type="ORF">DI632_08075</name>
</gene>